<dbReference type="InterPro" id="IPR012338">
    <property type="entry name" value="Beta-lactam/transpept-like"/>
</dbReference>
<dbReference type="Gene3D" id="3.40.710.10">
    <property type="entry name" value="DD-peptidase/beta-lactamase superfamily"/>
    <property type="match status" value="1"/>
</dbReference>
<feature type="chain" id="PRO_5008688702" evidence="1">
    <location>
        <begin position="20"/>
        <end position="372"/>
    </location>
</feature>
<protein>
    <submittedName>
        <fullName evidence="3">CubicO group peptidase, beta-lactamase class C family</fullName>
    </submittedName>
</protein>
<evidence type="ECO:0000256" key="1">
    <source>
        <dbReference type="SAM" id="SignalP"/>
    </source>
</evidence>
<dbReference type="PANTHER" id="PTHR46825">
    <property type="entry name" value="D-ALANYL-D-ALANINE-CARBOXYPEPTIDASE/ENDOPEPTIDASE AMPH"/>
    <property type="match status" value="1"/>
</dbReference>
<evidence type="ECO:0000313" key="3">
    <source>
        <dbReference type="EMBL" id="SCB93806.1"/>
    </source>
</evidence>
<keyword evidence="1" id="KW-0732">Signal</keyword>
<keyword evidence="4" id="KW-1185">Reference proteome</keyword>
<sequence length="372" mass="41366">MKNSLLLSGCLFLFTGLQAQDIQRSASDNPLITKLDSAVQAALQQFISDTGRQGVSAGIFLHGQTFIYNYCQGDAANLPNKYTLYEIGTISQTFTGALLAQAVLEHRIKWSDDIRKYLHGAYPNLAYQGHPIQVKFLLSQVSGLPYLLPAIPDQLTLPEDTAIARMTRSQQGYTKANFLRDLHQVTIDTVPGYRIRYSNTAAQLAGFLLEDIYHQSYDQLLKKYITTPLHMQRTVTVVHPGIPGLAVGYSQLGVATPYNPSTWTAAAGIYASVEDMVRYAHYQLNEKNPVISLTHQPVFGDSTTSNMGQYWQITKTESGCRKIWQSSATFGFSSYLVMYPEQEISIVLLSNESDHSTQQAQEAAAQEIYNAL</sequence>
<feature type="signal peptide" evidence="1">
    <location>
        <begin position="1"/>
        <end position="19"/>
    </location>
</feature>
<dbReference type="STRING" id="1335309.GA0116948_102126"/>
<dbReference type="PANTHER" id="PTHR46825:SF8">
    <property type="entry name" value="BETA-LACTAMASE-RELATED"/>
    <property type="match status" value="1"/>
</dbReference>
<dbReference type="EMBL" id="FMAR01000002">
    <property type="protein sequence ID" value="SCB93806.1"/>
    <property type="molecule type" value="Genomic_DNA"/>
</dbReference>
<dbReference type="OrthoDB" id="9793489at2"/>
<feature type="domain" description="Beta-lactamase-related" evidence="2">
    <location>
        <begin position="40"/>
        <end position="355"/>
    </location>
</feature>
<evidence type="ECO:0000259" key="2">
    <source>
        <dbReference type="Pfam" id="PF00144"/>
    </source>
</evidence>
<evidence type="ECO:0000313" key="4">
    <source>
        <dbReference type="Proteomes" id="UP000242818"/>
    </source>
</evidence>
<dbReference type="Pfam" id="PF00144">
    <property type="entry name" value="Beta-lactamase"/>
    <property type="match status" value="1"/>
</dbReference>
<gene>
    <name evidence="3" type="ORF">GA0116948_102126</name>
</gene>
<dbReference type="RefSeq" id="WP_089709166.1">
    <property type="nucleotide sequence ID" value="NZ_FMAR01000002.1"/>
</dbReference>
<dbReference type="Proteomes" id="UP000242818">
    <property type="component" value="Unassembled WGS sequence"/>
</dbReference>
<reference evidence="3 4" key="1">
    <citation type="submission" date="2016-08" db="EMBL/GenBank/DDBJ databases">
        <authorList>
            <person name="Seilhamer J.J."/>
        </authorList>
    </citation>
    <scope>NUCLEOTIDE SEQUENCE [LARGE SCALE GENOMIC DNA]</scope>
    <source>
        <strain evidence="3 4">A37T2</strain>
    </source>
</reference>
<accession>A0A1C4AGR5</accession>
<name>A0A1C4AGR5_9BACT</name>
<dbReference type="AlphaFoldDB" id="A0A1C4AGR5"/>
<dbReference type="InterPro" id="IPR001466">
    <property type="entry name" value="Beta-lactam-related"/>
</dbReference>
<organism evidence="3 4">
    <name type="scientific">Chitinophaga costaii</name>
    <dbReference type="NCBI Taxonomy" id="1335309"/>
    <lineage>
        <taxon>Bacteria</taxon>
        <taxon>Pseudomonadati</taxon>
        <taxon>Bacteroidota</taxon>
        <taxon>Chitinophagia</taxon>
        <taxon>Chitinophagales</taxon>
        <taxon>Chitinophagaceae</taxon>
        <taxon>Chitinophaga</taxon>
    </lineage>
</organism>
<dbReference type="InterPro" id="IPR050491">
    <property type="entry name" value="AmpC-like"/>
</dbReference>
<dbReference type="SUPFAM" id="SSF56601">
    <property type="entry name" value="beta-lactamase/transpeptidase-like"/>
    <property type="match status" value="1"/>
</dbReference>
<proteinExistence type="predicted"/>